<name>A0A1J1HPT3_9DIPT</name>
<protein>
    <submittedName>
        <fullName evidence="2">CLUMA_CG003299, isoform A</fullName>
    </submittedName>
</protein>
<keyword evidence="1" id="KW-1133">Transmembrane helix</keyword>
<dbReference type="Proteomes" id="UP000183832">
    <property type="component" value="Unassembled WGS sequence"/>
</dbReference>
<evidence type="ECO:0000256" key="1">
    <source>
        <dbReference type="SAM" id="Phobius"/>
    </source>
</evidence>
<reference evidence="2 3" key="1">
    <citation type="submission" date="2015-04" db="EMBL/GenBank/DDBJ databases">
        <authorList>
            <person name="Syromyatnikov M.Y."/>
            <person name="Popov V.N."/>
        </authorList>
    </citation>
    <scope>NUCLEOTIDE SEQUENCE [LARGE SCALE GENOMIC DNA]</scope>
</reference>
<accession>A0A1J1HPT3</accession>
<dbReference type="EMBL" id="CVRI01000013">
    <property type="protein sequence ID" value="CRK89546.1"/>
    <property type="molecule type" value="Genomic_DNA"/>
</dbReference>
<keyword evidence="3" id="KW-1185">Reference proteome</keyword>
<evidence type="ECO:0000313" key="2">
    <source>
        <dbReference type="EMBL" id="CRK89546.1"/>
    </source>
</evidence>
<keyword evidence="1" id="KW-0812">Transmembrane</keyword>
<evidence type="ECO:0000313" key="3">
    <source>
        <dbReference type="Proteomes" id="UP000183832"/>
    </source>
</evidence>
<proteinExistence type="predicted"/>
<keyword evidence="1" id="KW-0472">Membrane</keyword>
<sequence>MPPVVTTLNEKAKQMMIESHFSVLFIYVRRQTRGLIIKWSIFTDRDDEKELERIENASVASLKKKLSIIFFTFIIGLSALSWTVVMEMDEAFRLQFYRAKSYLTYQSSVVIQDLPYFDFIKVYHVKTGMTRSITCLLHKSSALSFKKTSVKPSHRQPIMGNNHWLSNDKLRCQSYSMSRS</sequence>
<feature type="transmembrane region" description="Helical" evidence="1">
    <location>
        <begin position="66"/>
        <end position="85"/>
    </location>
</feature>
<dbReference type="AlphaFoldDB" id="A0A1J1HPT3"/>
<gene>
    <name evidence="2" type="ORF">CLUMA_CG003299</name>
</gene>
<organism evidence="2 3">
    <name type="scientific">Clunio marinus</name>
    <dbReference type="NCBI Taxonomy" id="568069"/>
    <lineage>
        <taxon>Eukaryota</taxon>
        <taxon>Metazoa</taxon>
        <taxon>Ecdysozoa</taxon>
        <taxon>Arthropoda</taxon>
        <taxon>Hexapoda</taxon>
        <taxon>Insecta</taxon>
        <taxon>Pterygota</taxon>
        <taxon>Neoptera</taxon>
        <taxon>Endopterygota</taxon>
        <taxon>Diptera</taxon>
        <taxon>Nematocera</taxon>
        <taxon>Chironomoidea</taxon>
        <taxon>Chironomidae</taxon>
        <taxon>Clunio</taxon>
    </lineage>
</organism>